<dbReference type="EMBL" id="JAPFFF010000002">
    <property type="protein sequence ID" value="KAK8895695.1"/>
    <property type="molecule type" value="Genomic_DNA"/>
</dbReference>
<comment type="caution">
    <text evidence="2">The sequence shown here is derived from an EMBL/GenBank/DDBJ whole genome shotgun (WGS) entry which is preliminary data.</text>
</comment>
<accession>A0ABR2KX86</accession>
<sequence>MIGENDLFDIEIRNLQLSFSILALFDLVPKSPFHLQFDKFYFCFKEDFSKISKKTDDHQDVKKISFHFWIFQKVVFFLTPLFIRKFSFNLNNIQFKATKLNIFIKIRNITELFKIARNCVRNELRILSPSMKYSDKTIFQIPEIRLSLNSDISILKILMVTAVKKLSFSIELLNIHFSKGLSTLVFQNVLLFMSNDKQVKCFIEIKPIKINLPVISIDFQHSSLCFKNISGNLLRIQCDEITAINCDKIFLQIQKISHSSRNLNVPSINVDLPYPYMITVTQFIQIIYKNEPKLPKKFKIPFNVNCDFVHFKVDISDYHKIDMNFQKGFKIESFIEKNSIQLNTDNDLCASIFVPKGTCSTFDRDHKRYRILMKVSKGQVDIVNSKVYKIYAKSYDFYMSPMFVYMPYFRVIGKCLSHLMSIIKGPNFRQFKDYPPTLVHFIFNFKNFRIIILKDELTAKIEQANYAKASAISEMQLRLQKFFSILRNNQAKSINEEEVAKTFKEIRFKLFREALRKIHDHEEDNNNGKFATFVMKNVILDIDGFHFKSKKSIIENLTQKDKYKSLKLTEDQIGKINSVKLVIKMDTFDIFSNINTQFSQYEICKMKAIYYGIEFHFLDKKPISHRDYFLNELTLDGEKFVIPILSAEPLLIYDKLNFTFDKFTFDFIPQFVSYYNDSMIMISRIFCKLVPYPKIALFDNLRMRNVIYGTMKFNKLKLNIMPKPKNSITTITFLSLAWDFVNPQNHVFSFERFLVKLKNKELFMSFPSLIMDAKMQIINKSFEEKNEIVPTPFVEVDSVRMLEKGYDPYFMSRSHQIDFTIEMKFPNSDESTMKDKSKIAKHETSIELNFDYLSTIIEKFIIKRKFFFEKVDHLFIKSVKKRNPIIQNYKVISPTFPSINIHFTSYTINVNVGSINYDKKGNENSFSFGSLEFWFLRMKKMHTGTLTITDIKGVTFPKNSGNPSEYQIKKFRFEIYDKFLIHFFLKLASMMKNVLSNTAKNESKRYPRNNRYSSLSLNTKEEEEKRQRKRQKMIKDQNCTRLDPQTSLSELFQLFQNTCLIVLLEKAQIEFYHRSFSVSPSISFTQLSLEGRKSDQFKGGRFDIIKFQKFKSEILQKKGFPFIQAKEMEFDVLLSMDRLFFTAQLKEGMNMNIQSDAISLTTSELFSNLPKIEAIFNDENFINFMKQREKDKDNQKKDNELKRKEWFDVNDNSYFYLSMNDSFDKIEEEEDLDDDVDVPVFARQFSLLISSNIEINLIDSEFHSIAILKSNKISYNYICKEDVTETQNIVIGNLEVINNTSSAKDKATGELTRYYHFIKPIDNSTSDENKFLEMNVIKNLNLMKLPFFSKVSLKVKPIEANISRDFINILAYNFKLFSKFNIFDFDKMKKYFVKMKQKSKSGTEQDDDNEEESVAAAAAAAVSANPDENPYGFYGTVEVADMKLKLSILNDNGTLFKSLENRALNIDKIVVTDLFATKERILKLVKKKITLDILKSIPTLFISEKDKK</sequence>
<evidence type="ECO:0000313" key="2">
    <source>
        <dbReference type="EMBL" id="KAK8895695.1"/>
    </source>
</evidence>
<organism evidence="2 3">
    <name type="scientific">Tritrichomonas musculus</name>
    <dbReference type="NCBI Taxonomy" id="1915356"/>
    <lineage>
        <taxon>Eukaryota</taxon>
        <taxon>Metamonada</taxon>
        <taxon>Parabasalia</taxon>
        <taxon>Tritrichomonadida</taxon>
        <taxon>Tritrichomonadidae</taxon>
        <taxon>Tritrichomonas</taxon>
    </lineage>
</organism>
<keyword evidence="3" id="KW-1185">Reference proteome</keyword>
<name>A0ABR2KX86_9EUKA</name>
<gene>
    <name evidence="2" type="ORF">M9Y10_013579</name>
</gene>
<dbReference type="Proteomes" id="UP001470230">
    <property type="component" value="Unassembled WGS sequence"/>
</dbReference>
<proteinExistence type="predicted"/>
<evidence type="ECO:0000256" key="1">
    <source>
        <dbReference type="SAM" id="MobiDB-lite"/>
    </source>
</evidence>
<evidence type="ECO:0000313" key="3">
    <source>
        <dbReference type="Proteomes" id="UP001470230"/>
    </source>
</evidence>
<reference evidence="2 3" key="1">
    <citation type="submission" date="2024-04" db="EMBL/GenBank/DDBJ databases">
        <title>Tritrichomonas musculus Genome.</title>
        <authorList>
            <person name="Alves-Ferreira E."/>
            <person name="Grigg M."/>
            <person name="Lorenzi H."/>
            <person name="Galac M."/>
        </authorList>
    </citation>
    <scope>NUCLEOTIDE SEQUENCE [LARGE SCALE GENOMIC DNA]</scope>
    <source>
        <strain evidence="2 3">EAF2021</strain>
    </source>
</reference>
<feature type="region of interest" description="Disordered" evidence="1">
    <location>
        <begin position="1001"/>
        <end position="1034"/>
    </location>
</feature>
<evidence type="ECO:0008006" key="4">
    <source>
        <dbReference type="Google" id="ProtNLM"/>
    </source>
</evidence>
<protein>
    <recommendedName>
        <fullName evidence="4">FMP27 GFWDK domain-containing protein</fullName>
    </recommendedName>
</protein>